<dbReference type="PANTHER" id="PTHR47089">
    <property type="entry name" value="ABC TRANSPORTER, PERMEASE PROTEIN"/>
    <property type="match status" value="1"/>
</dbReference>
<dbReference type="EMBL" id="QJKD01000017">
    <property type="protein sequence ID" value="PXX48491.1"/>
    <property type="molecule type" value="Genomic_DNA"/>
</dbReference>
<evidence type="ECO:0000313" key="7">
    <source>
        <dbReference type="EMBL" id="PXX48491.1"/>
    </source>
</evidence>
<dbReference type="PANTHER" id="PTHR47089:SF1">
    <property type="entry name" value="GUANOSINE ABC TRANSPORTER PERMEASE PROTEIN NUPP"/>
    <property type="match status" value="1"/>
</dbReference>
<evidence type="ECO:0000313" key="8">
    <source>
        <dbReference type="Proteomes" id="UP000248057"/>
    </source>
</evidence>
<feature type="transmembrane region" description="Helical" evidence="6">
    <location>
        <begin position="146"/>
        <end position="164"/>
    </location>
</feature>
<keyword evidence="3 6" id="KW-0812">Transmembrane</keyword>
<dbReference type="Pfam" id="PF02653">
    <property type="entry name" value="BPD_transp_2"/>
    <property type="match status" value="1"/>
</dbReference>
<dbReference type="GO" id="GO:0022857">
    <property type="term" value="F:transmembrane transporter activity"/>
    <property type="evidence" value="ECO:0007669"/>
    <property type="project" value="InterPro"/>
</dbReference>
<feature type="transmembrane region" description="Helical" evidence="6">
    <location>
        <begin position="20"/>
        <end position="42"/>
    </location>
</feature>
<keyword evidence="5 6" id="KW-0472">Membrane</keyword>
<keyword evidence="8" id="KW-1185">Reference proteome</keyword>
<evidence type="ECO:0000256" key="1">
    <source>
        <dbReference type="ARBA" id="ARBA00004651"/>
    </source>
</evidence>
<dbReference type="InterPro" id="IPR001851">
    <property type="entry name" value="ABC_transp_permease"/>
</dbReference>
<dbReference type="GeneID" id="86064141"/>
<evidence type="ECO:0000256" key="2">
    <source>
        <dbReference type="ARBA" id="ARBA00022475"/>
    </source>
</evidence>
<keyword evidence="2" id="KW-1003">Cell membrane</keyword>
<protein>
    <submittedName>
        <fullName evidence="7">Nucleoside ABC transporter membrane protein</fullName>
    </submittedName>
</protein>
<name>A0A2V3XWJ7_9FIRM</name>
<evidence type="ECO:0000256" key="4">
    <source>
        <dbReference type="ARBA" id="ARBA00022989"/>
    </source>
</evidence>
<dbReference type="RefSeq" id="WP_002603586.1">
    <property type="nucleotide sequence ID" value="NZ_CAKOCO010000027.1"/>
</dbReference>
<organism evidence="7 8">
    <name type="scientific">Hungatella effluvii</name>
    <dbReference type="NCBI Taxonomy" id="1096246"/>
    <lineage>
        <taxon>Bacteria</taxon>
        <taxon>Bacillati</taxon>
        <taxon>Bacillota</taxon>
        <taxon>Clostridia</taxon>
        <taxon>Lachnospirales</taxon>
        <taxon>Lachnospiraceae</taxon>
        <taxon>Hungatella</taxon>
    </lineage>
</organism>
<comment type="subcellular location">
    <subcellularLocation>
        <location evidence="1">Cell membrane</location>
        <topology evidence="1">Multi-pass membrane protein</topology>
    </subcellularLocation>
</comment>
<dbReference type="GO" id="GO:0005886">
    <property type="term" value="C:plasma membrane"/>
    <property type="evidence" value="ECO:0007669"/>
    <property type="project" value="UniProtKB-SubCell"/>
</dbReference>
<proteinExistence type="predicted"/>
<feature type="transmembrane region" description="Helical" evidence="6">
    <location>
        <begin position="326"/>
        <end position="345"/>
    </location>
</feature>
<evidence type="ECO:0000256" key="3">
    <source>
        <dbReference type="ARBA" id="ARBA00022692"/>
    </source>
</evidence>
<feature type="transmembrane region" description="Helical" evidence="6">
    <location>
        <begin position="91"/>
        <end position="108"/>
    </location>
</feature>
<dbReference type="Proteomes" id="UP000248057">
    <property type="component" value="Unassembled WGS sequence"/>
</dbReference>
<sequence>MKAAGLQFDKKEFLNKNMSAVALVLALVLGGIAMLVCGYNPFEAYGSILKGAFIGRKAICQTLVQATPLIFAGLAYTVAKKANLINLGIEGQLYMGALGTSLIALMPVNLPGVIWIPLSLLGGIIFGGLYAGLVGFMKVKFGSNEVIATVMLNTIAQNFVAYVVNYPLKEAGKSMAQTARFSESVWIPKLVDKTQLTAAIIIAVVLCVLIKLLFERTVVGYEIKCVGLNLKASETAGIKIGKIMIIAMVLSGSIAGLLGGTHVLGVDHRLIADFSSGYGFDGIAVAALAADSPLGVILSGIIFGALRAGCMVLNRTTGIPTEFIDVIQAFIILLVAAPLLVKEILRIKNGSKGGKK</sequence>
<evidence type="ECO:0000256" key="5">
    <source>
        <dbReference type="ARBA" id="ARBA00023136"/>
    </source>
</evidence>
<gene>
    <name evidence="7" type="ORF">DFR60_11775</name>
</gene>
<accession>A0A2V3XWJ7</accession>
<dbReference type="AlphaFoldDB" id="A0A2V3XWJ7"/>
<feature type="transmembrane region" description="Helical" evidence="6">
    <location>
        <begin position="62"/>
        <end position="79"/>
    </location>
</feature>
<keyword evidence="4 6" id="KW-1133">Transmembrane helix</keyword>
<feature type="transmembrane region" description="Helical" evidence="6">
    <location>
        <begin position="114"/>
        <end position="134"/>
    </location>
</feature>
<feature type="transmembrane region" description="Helical" evidence="6">
    <location>
        <begin position="196"/>
        <end position="214"/>
    </location>
</feature>
<reference evidence="7 8" key="1">
    <citation type="submission" date="2018-05" db="EMBL/GenBank/DDBJ databases">
        <title>Genomic Encyclopedia of Type Strains, Phase IV (KMG-IV): sequencing the most valuable type-strain genomes for metagenomic binning, comparative biology and taxonomic classification.</title>
        <authorList>
            <person name="Goeker M."/>
        </authorList>
    </citation>
    <scope>NUCLEOTIDE SEQUENCE [LARGE SCALE GENOMIC DNA]</scope>
    <source>
        <strain evidence="7 8">DSM 24995</strain>
    </source>
</reference>
<comment type="caution">
    <text evidence="7">The sequence shown here is derived from an EMBL/GenBank/DDBJ whole genome shotgun (WGS) entry which is preliminary data.</text>
</comment>
<dbReference type="CDD" id="cd06580">
    <property type="entry name" value="TM_PBP1_transp_TpRbsC_like"/>
    <property type="match status" value="1"/>
</dbReference>
<feature type="transmembrane region" description="Helical" evidence="6">
    <location>
        <begin position="243"/>
        <end position="264"/>
    </location>
</feature>
<evidence type="ECO:0000256" key="6">
    <source>
        <dbReference type="SAM" id="Phobius"/>
    </source>
</evidence>